<name>A0ABW8LI91_9ACTN</name>
<dbReference type="RefSeq" id="WP_404746200.1">
    <property type="nucleotide sequence ID" value="NZ_JBJDQH010000004.1"/>
</dbReference>
<feature type="transmembrane region" description="Helical" evidence="2">
    <location>
        <begin position="172"/>
        <end position="195"/>
    </location>
</feature>
<evidence type="ECO:0000259" key="3">
    <source>
        <dbReference type="Pfam" id="PF21725"/>
    </source>
</evidence>
<feature type="region of interest" description="Disordered" evidence="1">
    <location>
        <begin position="2095"/>
        <end position="2120"/>
    </location>
</feature>
<keyword evidence="5" id="KW-1185">Reference proteome</keyword>
<dbReference type="EMBL" id="JBJDQH010000004">
    <property type="protein sequence ID" value="MFK4265641.1"/>
    <property type="molecule type" value="Genomic_DNA"/>
</dbReference>
<feature type="region of interest" description="Disordered" evidence="1">
    <location>
        <begin position="942"/>
        <end position="1022"/>
    </location>
</feature>
<feature type="region of interest" description="Disordered" evidence="1">
    <location>
        <begin position="1919"/>
        <end position="2033"/>
    </location>
</feature>
<feature type="region of interest" description="Disordered" evidence="1">
    <location>
        <begin position="107"/>
        <end position="136"/>
    </location>
</feature>
<feature type="compositionally biased region" description="Low complexity" evidence="1">
    <location>
        <begin position="776"/>
        <end position="801"/>
    </location>
</feature>
<keyword evidence="2" id="KW-1133">Transmembrane helix</keyword>
<keyword evidence="2" id="KW-0472">Membrane</keyword>
<feature type="compositionally biased region" description="Pro residues" evidence="1">
    <location>
        <begin position="2014"/>
        <end position="2033"/>
    </location>
</feature>
<feature type="compositionally biased region" description="Pro residues" evidence="1">
    <location>
        <begin position="2104"/>
        <end position="2120"/>
    </location>
</feature>
<dbReference type="Proteomes" id="UP001620295">
    <property type="component" value="Unassembled WGS sequence"/>
</dbReference>
<feature type="region of interest" description="Disordered" evidence="1">
    <location>
        <begin position="2057"/>
        <end position="2078"/>
    </location>
</feature>
<organism evidence="4 5">
    <name type="scientific">Streptomyces milbemycinicus</name>
    <dbReference type="NCBI Taxonomy" id="476552"/>
    <lineage>
        <taxon>Bacteria</taxon>
        <taxon>Bacillati</taxon>
        <taxon>Actinomycetota</taxon>
        <taxon>Actinomycetes</taxon>
        <taxon>Kitasatosporales</taxon>
        <taxon>Streptomycetaceae</taxon>
        <taxon>Streptomyces</taxon>
    </lineage>
</organism>
<feature type="region of interest" description="Disordered" evidence="1">
    <location>
        <begin position="1159"/>
        <end position="1243"/>
    </location>
</feature>
<accession>A0ABW8LI91</accession>
<feature type="compositionally biased region" description="Low complexity" evidence="1">
    <location>
        <begin position="813"/>
        <end position="822"/>
    </location>
</feature>
<feature type="region of interest" description="Disordered" evidence="1">
    <location>
        <begin position="752"/>
        <end position="914"/>
    </location>
</feature>
<feature type="domain" description="Putative T7SS secretion signal" evidence="3">
    <location>
        <begin position="18"/>
        <end position="114"/>
    </location>
</feature>
<feature type="compositionally biased region" description="Low complexity" evidence="1">
    <location>
        <begin position="852"/>
        <end position="862"/>
    </location>
</feature>
<feature type="compositionally biased region" description="Gly residues" evidence="1">
    <location>
        <begin position="1948"/>
        <end position="1958"/>
    </location>
</feature>
<dbReference type="Pfam" id="PF21725">
    <property type="entry name" value="T7SS_signal"/>
    <property type="match status" value="1"/>
</dbReference>
<feature type="compositionally biased region" description="Gly residues" evidence="1">
    <location>
        <begin position="802"/>
        <end position="812"/>
    </location>
</feature>
<proteinExistence type="predicted"/>
<feature type="compositionally biased region" description="Low complexity" evidence="1">
    <location>
        <begin position="869"/>
        <end position="894"/>
    </location>
</feature>
<evidence type="ECO:0000313" key="5">
    <source>
        <dbReference type="Proteomes" id="UP001620295"/>
    </source>
</evidence>
<evidence type="ECO:0000313" key="4">
    <source>
        <dbReference type="EMBL" id="MFK4265641.1"/>
    </source>
</evidence>
<dbReference type="InterPro" id="IPR049082">
    <property type="entry name" value="T7SS_signal"/>
</dbReference>
<feature type="compositionally biased region" description="Low complexity" evidence="1">
    <location>
        <begin position="830"/>
        <end position="845"/>
    </location>
</feature>
<comment type="caution">
    <text evidence="4">The sequence shown here is derived from an EMBL/GenBank/DDBJ whole genome shotgun (WGS) entry which is preliminary data.</text>
</comment>
<gene>
    <name evidence="4" type="ORF">ACI2L5_11945</name>
</gene>
<evidence type="ECO:0000256" key="1">
    <source>
        <dbReference type="SAM" id="MobiDB-lite"/>
    </source>
</evidence>
<feature type="compositionally biased region" description="Low complexity" evidence="1">
    <location>
        <begin position="752"/>
        <end position="768"/>
    </location>
</feature>
<sequence length="2120" mass="215137">MPTRPGDWSALGLSGDPVPGDPAMLNTVADTMRDLATSAGVVNTGLRELQTTAGDGQRFIGVTADRLREMVDSHLYNFVGHVEESFRKAENAIRVYATAVETAQGEADQALSTAQGLPEDDPQRQSLTQRAEDARTDVSNAAGELRRQLHDAGAMMVQPVSDCDLFWEAFQWLTIIISVIAVFTGGILGIIAWGMNAVLLIKTIVDFSQGKASGLELGLAFLGVLFPTTKAINVGAIIKGLGNGLKGAVSGLTGAGRGLFGQISHFSSLTGLPKIVVAPMVIGAHLAPLVKIDVIALGKGFGNALKGGWNSAIGAIGSDWARVTASSTGAWAKTGAYSLANLQRLARLGAATLLPLNFTELSVLGIGGAARLAFGERVLGIAQPELHALLANAGRTDAALRGIPPVQTGPGALAPTGLIRPPGAFLPGGGLHLGGLGTGTLGAVPLTPLTELPTVNLGALTPQGLGASHGLTTAPLPHGMTTSPGGLVVPAAHAAPGGQGLQTLHQMDFAAGQVRLDNNLLLPGNTAIDLLRDAHTPSSVSHTGQGSVPGVASAGGVSDGVTMARGAVGHAEALNDLTFPELNALAHGDVAVTAIRGDGITLRIGDAAPRTVDAHTLAGTAPVPAGAAAAPASVGALAATPPPGVVGGVTATPPPGVVGGVTATPPPGVVGAHAPGAAHTAAVHGGAVAAPPPGVVGGHAPGAAHTAAGTAAVHAGAAAAPPVGVVGGTTPGVAHTATGTSAVHAGAVAAPPPAGVVGSHPPGAAGHAGPAGAGAHGPASAAHAAPATPAPTGAASASPGAPGRGGAAGAGAHGAAAAPPTAGVGGHAPGGPAHVAPGGHAAPGTSAHAGTAPTSAPAGVVAAPPPGPGLAAHADSGVHAAPGTPARAGAASAPPGAPGRGGAAGAGAAASVPPPGGVVRAPEPLSAAAAHDLAMDLLRGERAAPPPPYSASAAGGLGARSVPSAGGVSARGPLDAAGSGGAKGAGDALDLVAHPGRPPETTAPHTKLAETGETAVQPPPPYREATADMPPPYASPPPGKGRFGGLSPMAAINQRIRETHQLIMGGTSGSEAATRLNAWASYERALSDLGKAERQVELTTPPPGQGGSRGPSAAQLDALDKLGAVRVRVDAAESRLDRLGIDPRGTRRQMQAITVQMFHERGGLPGGTRHSPSPSDISMDGTPPPPSPETQTVDDVMDDISDATDPGTPRGTAPDQTPEPGAMDVDPLPAGQAVTAPTGGSHVWPPPGTVPGGATPAHTMVNDAFMQLTNGGHAGMTGADYMTWVRAIETQPRELGFVVTAIVRFDQLGDGLQGFLNALTHRLNGFDGRIGVVIGVNGSHAQLPAIRQAIADALGQTTFGHPLALVATPLGPYPAGHFIYGTARNLTLDSQATHHMVRSMMADNLHPYHAIMDFDNYPHLVPGGQHVFEYWEGALKVVEDGYEVGNPLRPLMMAGGYRAPELPPVGSADRLIDDTRARLENLTLKERKNPRPPLEDMRLEFIRRIEQDMRIRDRLTGLHPQLAYGPEPNLFVDAAATLLTDDLIRVRFGLGGAEFGELSERLNRLNAWELDQSLRIPSGNIGQRALDELRTLREMHAANNTLPHRGVPYLTRFREASTETDLSRLMKTWYDEGKLPQDHAGLKNPLDRLFSRDALGAGQNSQAAREGIELKPVRDSFKQTIREGNWNDPLWPVHHPPGELPSSRLAADLSAALDDSLGIVGKNRVGLAVSARVPGDGRLFAGIDPEQMRLAAQSLALSHDEGYLARHLAYFNREHLTRGQLPTAPGTFFHALQQAARATGDLSLHPLQMMRNLVGRAFQDLRQGGANSLGRMLDQINAAGVDVERFFPRLVDGRLHPPTADFATFRAAGGALAHDPARGALLTQYAAALGRDIRVTAGDGTTFTVEAVGVAARNRRPTLELTWNSGPDGSGWSAHVPDQPPPRRGGGRRGAGGGGDGGNVPTSKGKRPRGADTQGSVDASGPSKRPRAAQDGSTGPAPTGKGKGKARATRAPAQPAPPVPQLPQLPQLPPPVDPAVLTAAHQAVGGAQTALRRATEWRQTVEARPGRAAGGSSGPSELERALAAEQEALAMLDEAQARLDRLQPPGPGRPRPPGPFGGSA</sequence>
<evidence type="ECO:0000256" key="2">
    <source>
        <dbReference type="SAM" id="Phobius"/>
    </source>
</evidence>
<protein>
    <submittedName>
        <fullName evidence="4">T7SS-secreted protein</fullName>
    </submittedName>
</protein>
<reference evidence="4 5" key="1">
    <citation type="submission" date="2024-11" db="EMBL/GenBank/DDBJ databases">
        <title>The Natural Products Discovery Center: Release of the First 8490 Sequenced Strains for Exploring Actinobacteria Biosynthetic Diversity.</title>
        <authorList>
            <person name="Kalkreuter E."/>
            <person name="Kautsar S.A."/>
            <person name="Yang D."/>
            <person name="Bader C.D."/>
            <person name="Teijaro C.N."/>
            <person name="Fluegel L."/>
            <person name="Davis C.M."/>
            <person name="Simpson J.R."/>
            <person name="Lauterbach L."/>
            <person name="Steele A.D."/>
            <person name="Gui C."/>
            <person name="Meng S."/>
            <person name="Li G."/>
            <person name="Viehrig K."/>
            <person name="Ye F."/>
            <person name="Su P."/>
            <person name="Kiefer A.F."/>
            <person name="Nichols A."/>
            <person name="Cepeda A.J."/>
            <person name="Yan W."/>
            <person name="Fan B."/>
            <person name="Jiang Y."/>
            <person name="Adhikari A."/>
            <person name="Zheng C.-J."/>
            <person name="Schuster L."/>
            <person name="Cowan T.M."/>
            <person name="Smanski M.J."/>
            <person name="Chevrette M.G."/>
            <person name="De Carvalho L.P.S."/>
            <person name="Shen B."/>
        </authorList>
    </citation>
    <scope>NUCLEOTIDE SEQUENCE [LARGE SCALE GENOMIC DNA]</scope>
    <source>
        <strain evidence="4 5">NPDC020863</strain>
    </source>
</reference>
<keyword evidence="2" id="KW-0812">Transmembrane</keyword>